<dbReference type="InterPro" id="IPR028989">
    <property type="entry name" value="RimP_N"/>
</dbReference>
<dbReference type="Pfam" id="PF02576">
    <property type="entry name" value="RimP_N"/>
    <property type="match status" value="1"/>
</dbReference>
<evidence type="ECO:0000313" key="6">
    <source>
        <dbReference type="Proteomes" id="UP001205920"/>
    </source>
</evidence>
<sequence>MAFPTPQELETLIEPLAQRHNMDIEHVKAVKAGKKSQIVIALDADARPTLDELEVVSNEIGEFLDEQEEVGAFSFGAGYTLEVTTPGVDLPLTAPRHWRRNRGRLVKLNDTNGQSSIWRIGAMNSEETKVALIEAGKKTPAVQILEVSEMPKSVVEIEFNAPPAAERELSEATFEEAEVAATL</sequence>
<accession>A0AAW5HUE6</accession>
<dbReference type="InterPro" id="IPR003728">
    <property type="entry name" value="Ribosome_maturation_RimP"/>
</dbReference>
<dbReference type="Gene3D" id="3.30.300.70">
    <property type="entry name" value="RimP-like superfamily, N-terminal"/>
    <property type="match status" value="1"/>
</dbReference>
<dbReference type="InterPro" id="IPR035956">
    <property type="entry name" value="RimP_N_sf"/>
</dbReference>
<evidence type="ECO:0000256" key="3">
    <source>
        <dbReference type="HAMAP-Rule" id="MF_01077"/>
    </source>
</evidence>
<evidence type="ECO:0000313" key="5">
    <source>
        <dbReference type="EMBL" id="MCO6393515.1"/>
    </source>
</evidence>
<organism evidence="5 6">
    <name type="scientific">Corynebacterium lipophilum</name>
    <dbReference type="NCBI Taxonomy" id="2804918"/>
    <lineage>
        <taxon>Bacteria</taxon>
        <taxon>Bacillati</taxon>
        <taxon>Actinomycetota</taxon>
        <taxon>Actinomycetes</taxon>
        <taxon>Mycobacteriales</taxon>
        <taxon>Corynebacteriaceae</taxon>
        <taxon>Corynebacterium</taxon>
    </lineage>
</organism>
<dbReference type="GO" id="GO:0006412">
    <property type="term" value="P:translation"/>
    <property type="evidence" value="ECO:0007669"/>
    <property type="project" value="TreeGrafter"/>
</dbReference>
<keyword evidence="1 3" id="KW-0963">Cytoplasm</keyword>
<dbReference type="GO" id="GO:0005829">
    <property type="term" value="C:cytosol"/>
    <property type="evidence" value="ECO:0007669"/>
    <property type="project" value="TreeGrafter"/>
</dbReference>
<dbReference type="NCBIfam" id="NF000930">
    <property type="entry name" value="PRK00092.2-2"/>
    <property type="match status" value="1"/>
</dbReference>
<dbReference type="Proteomes" id="UP001205920">
    <property type="component" value="Unassembled WGS sequence"/>
</dbReference>
<keyword evidence="2 3" id="KW-0690">Ribosome biogenesis</keyword>
<comment type="similarity">
    <text evidence="3">Belongs to the RimP family.</text>
</comment>
<evidence type="ECO:0000256" key="2">
    <source>
        <dbReference type="ARBA" id="ARBA00022517"/>
    </source>
</evidence>
<name>A0AAW5HUE6_9CORY</name>
<comment type="caution">
    <text evidence="5">The sequence shown here is derived from an EMBL/GenBank/DDBJ whole genome shotgun (WGS) entry which is preliminary data.</text>
</comment>
<dbReference type="AlphaFoldDB" id="A0AAW5HUE6"/>
<dbReference type="PANTHER" id="PTHR33867:SF1">
    <property type="entry name" value="RIBOSOME MATURATION FACTOR RIMP"/>
    <property type="match status" value="1"/>
</dbReference>
<reference evidence="5 6" key="1">
    <citation type="submission" date="2021-01" db="EMBL/GenBank/DDBJ databases">
        <title>Identification and Characterization of Corynebacterium sp.</title>
        <authorList>
            <person name="Luo Q."/>
            <person name="Qu P."/>
            <person name="Chen Q."/>
        </authorList>
    </citation>
    <scope>NUCLEOTIDE SEQUENCE [LARGE SCALE GENOMIC DNA]</scope>
    <source>
        <strain evidence="5 6">MC-18</strain>
    </source>
</reference>
<comment type="function">
    <text evidence="3">Required for maturation of 30S ribosomal subunits.</text>
</comment>
<dbReference type="GO" id="GO:0000028">
    <property type="term" value="P:ribosomal small subunit assembly"/>
    <property type="evidence" value="ECO:0007669"/>
    <property type="project" value="TreeGrafter"/>
</dbReference>
<protein>
    <recommendedName>
        <fullName evidence="3">Ribosome maturation factor RimP</fullName>
    </recommendedName>
</protein>
<evidence type="ECO:0000256" key="1">
    <source>
        <dbReference type="ARBA" id="ARBA00022490"/>
    </source>
</evidence>
<dbReference type="PANTHER" id="PTHR33867">
    <property type="entry name" value="RIBOSOME MATURATION FACTOR RIMP"/>
    <property type="match status" value="1"/>
</dbReference>
<comment type="subcellular location">
    <subcellularLocation>
        <location evidence="3">Cytoplasm</location>
    </subcellularLocation>
</comment>
<feature type="domain" description="Ribosome maturation factor RimP N-terminal" evidence="4">
    <location>
        <begin position="12"/>
        <end position="89"/>
    </location>
</feature>
<dbReference type="HAMAP" id="MF_01077">
    <property type="entry name" value="RimP"/>
    <property type="match status" value="1"/>
</dbReference>
<dbReference type="SUPFAM" id="SSF75420">
    <property type="entry name" value="YhbC-like, N-terminal domain"/>
    <property type="match status" value="1"/>
</dbReference>
<evidence type="ECO:0000259" key="4">
    <source>
        <dbReference type="Pfam" id="PF02576"/>
    </source>
</evidence>
<keyword evidence="6" id="KW-1185">Reference proteome</keyword>
<gene>
    <name evidence="3 5" type="primary">rimP</name>
    <name evidence="5" type="ORF">JMN37_00725</name>
</gene>
<proteinExistence type="inferred from homology"/>
<dbReference type="EMBL" id="JAEUWV010000001">
    <property type="protein sequence ID" value="MCO6393515.1"/>
    <property type="molecule type" value="Genomic_DNA"/>
</dbReference>
<dbReference type="RefSeq" id="WP_252930807.1">
    <property type="nucleotide sequence ID" value="NZ_JAEUWV010000001.1"/>
</dbReference>